<feature type="transmembrane region" description="Helical" evidence="8">
    <location>
        <begin position="72"/>
        <end position="92"/>
    </location>
</feature>
<feature type="transmembrane region" description="Helical" evidence="8">
    <location>
        <begin position="33"/>
        <end position="60"/>
    </location>
</feature>
<dbReference type="InterPro" id="IPR000412">
    <property type="entry name" value="ABC_2_transport"/>
</dbReference>
<evidence type="ECO:0000256" key="1">
    <source>
        <dbReference type="ARBA" id="ARBA00004429"/>
    </source>
</evidence>
<protein>
    <recommendedName>
        <fullName evidence="9">ABC transmembrane type-2 domain-containing protein</fullName>
    </recommendedName>
</protein>
<keyword evidence="4" id="KW-0997">Cell inner membrane</keyword>
<dbReference type="PANTHER" id="PTHR30413">
    <property type="entry name" value="INNER MEMBRANE TRANSPORT PERMEASE"/>
    <property type="match status" value="1"/>
</dbReference>
<keyword evidence="3" id="KW-1003">Cell membrane</keyword>
<name>A0A381PAD7_9ZZZZ</name>
<dbReference type="PANTHER" id="PTHR30413:SF8">
    <property type="entry name" value="TRANSPORT PERMEASE PROTEIN"/>
    <property type="match status" value="1"/>
</dbReference>
<dbReference type="PRINTS" id="PR00164">
    <property type="entry name" value="ABC2TRNSPORT"/>
</dbReference>
<feature type="transmembrane region" description="Helical" evidence="8">
    <location>
        <begin position="178"/>
        <end position="197"/>
    </location>
</feature>
<evidence type="ECO:0000313" key="10">
    <source>
        <dbReference type="EMBL" id="SUZ63930.1"/>
    </source>
</evidence>
<feature type="transmembrane region" description="Helical" evidence="8">
    <location>
        <begin position="113"/>
        <end position="142"/>
    </location>
</feature>
<organism evidence="10">
    <name type="scientific">marine metagenome</name>
    <dbReference type="NCBI Taxonomy" id="408172"/>
    <lineage>
        <taxon>unclassified sequences</taxon>
        <taxon>metagenomes</taxon>
        <taxon>ecological metagenomes</taxon>
    </lineage>
</organism>
<dbReference type="InterPro" id="IPR047817">
    <property type="entry name" value="ABC2_TM_bact-type"/>
</dbReference>
<evidence type="ECO:0000256" key="5">
    <source>
        <dbReference type="ARBA" id="ARBA00022692"/>
    </source>
</evidence>
<evidence type="ECO:0000259" key="9">
    <source>
        <dbReference type="PROSITE" id="PS51012"/>
    </source>
</evidence>
<keyword evidence="5 8" id="KW-0812">Transmembrane</keyword>
<evidence type="ECO:0000256" key="4">
    <source>
        <dbReference type="ARBA" id="ARBA00022519"/>
    </source>
</evidence>
<reference evidence="10" key="1">
    <citation type="submission" date="2018-05" db="EMBL/GenBank/DDBJ databases">
        <authorList>
            <person name="Lanie J.A."/>
            <person name="Ng W.-L."/>
            <person name="Kazmierczak K.M."/>
            <person name="Andrzejewski T.M."/>
            <person name="Davidsen T.M."/>
            <person name="Wayne K.J."/>
            <person name="Tettelin H."/>
            <person name="Glass J.I."/>
            <person name="Rusch D."/>
            <person name="Podicherti R."/>
            <person name="Tsui H.-C.T."/>
            <person name="Winkler M.E."/>
        </authorList>
    </citation>
    <scope>NUCLEOTIDE SEQUENCE</scope>
</reference>
<evidence type="ECO:0000256" key="6">
    <source>
        <dbReference type="ARBA" id="ARBA00022989"/>
    </source>
</evidence>
<dbReference type="GO" id="GO:0043190">
    <property type="term" value="C:ATP-binding cassette (ABC) transporter complex"/>
    <property type="evidence" value="ECO:0007669"/>
    <property type="project" value="InterPro"/>
</dbReference>
<dbReference type="PROSITE" id="PS51012">
    <property type="entry name" value="ABC_TM2"/>
    <property type="match status" value="1"/>
</dbReference>
<dbReference type="GO" id="GO:0015920">
    <property type="term" value="P:lipopolysaccharide transport"/>
    <property type="evidence" value="ECO:0007669"/>
    <property type="project" value="TreeGrafter"/>
</dbReference>
<dbReference type="Pfam" id="PF01061">
    <property type="entry name" value="ABC2_membrane"/>
    <property type="match status" value="1"/>
</dbReference>
<feature type="domain" description="ABC transmembrane type-2" evidence="9">
    <location>
        <begin position="34"/>
        <end position="263"/>
    </location>
</feature>
<evidence type="ECO:0000256" key="7">
    <source>
        <dbReference type="ARBA" id="ARBA00023136"/>
    </source>
</evidence>
<dbReference type="AlphaFoldDB" id="A0A381PAD7"/>
<dbReference type="GO" id="GO:0140359">
    <property type="term" value="F:ABC-type transporter activity"/>
    <property type="evidence" value="ECO:0007669"/>
    <property type="project" value="InterPro"/>
</dbReference>
<dbReference type="EMBL" id="UINC01000927">
    <property type="protein sequence ID" value="SUZ63930.1"/>
    <property type="molecule type" value="Genomic_DNA"/>
</dbReference>
<keyword evidence="2" id="KW-0813">Transport</keyword>
<gene>
    <name evidence="10" type="ORF">METZ01_LOCUS16784</name>
</gene>
<sequence>VTLTNAMASASRYAPLVRNFARRELKARYKRSLLGWTWSLLSPLSTILVYSLVFSVFFRASPPPAGNGTQNFALFLFTGLVIWLLFAGMINGSMGWLSSVGDLRRKVFFPPETAIFGSAVALGVQSAIEAGVLLLVMVLIGNVGLPTLLLPLVLVLAGLFGLGIGFFVCVLNTHYRDVQYLVGIVINAVFFLVPIVYPIGIIPERHWGIPIRKIVEWNPINQFVAAARDSAYLVEWPSATRWLALVIYSTVTFTLGWRFFARRSMQLSEDM</sequence>
<keyword evidence="7 8" id="KW-0472">Membrane</keyword>
<comment type="subcellular location">
    <subcellularLocation>
        <location evidence="1">Cell inner membrane</location>
        <topology evidence="1">Multi-pass membrane protein</topology>
    </subcellularLocation>
</comment>
<evidence type="ECO:0000256" key="2">
    <source>
        <dbReference type="ARBA" id="ARBA00022448"/>
    </source>
</evidence>
<evidence type="ECO:0000256" key="8">
    <source>
        <dbReference type="SAM" id="Phobius"/>
    </source>
</evidence>
<keyword evidence="6 8" id="KW-1133">Transmembrane helix</keyword>
<accession>A0A381PAD7</accession>
<evidence type="ECO:0000256" key="3">
    <source>
        <dbReference type="ARBA" id="ARBA00022475"/>
    </source>
</evidence>
<feature type="non-terminal residue" evidence="10">
    <location>
        <position position="1"/>
    </location>
</feature>
<proteinExistence type="predicted"/>
<feature type="transmembrane region" description="Helical" evidence="8">
    <location>
        <begin position="242"/>
        <end position="261"/>
    </location>
</feature>
<feature type="transmembrane region" description="Helical" evidence="8">
    <location>
        <begin position="148"/>
        <end position="171"/>
    </location>
</feature>
<dbReference type="InterPro" id="IPR013525">
    <property type="entry name" value="ABC2_TM"/>
</dbReference>